<dbReference type="FunFam" id="3.90.180.10:FF:000002">
    <property type="entry name" value="Alcohol dehydrogenase AdhP"/>
    <property type="match status" value="1"/>
</dbReference>
<dbReference type="Gene3D" id="3.40.50.720">
    <property type="entry name" value="NAD(P)-binding Rossmann-like Domain"/>
    <property type="match status" value="1"/>
</dbReference>
<dbReference type="PANTHER" id="PTHR42940:SF3">
    <property type="entry name" value="ALCOHOL DEHYDROGENASE 1-RELATED"/>
    <property type="match status" value="1"/>
</dbReference>
<dbReference type="RefSeq" id="XP_002551480.1">
    <property type="nucleotide sequence ID" value="XM_002551434.1"/>
</dbReference>
<dbReference type="HOGENOM" id="CLU_026673_20_1_1"/>
<dbReference type="EMBL" id="CU928165">
    <property type="protein sequence ID" value="CAR21038.1"/>
    <property type="molecule type" value="Genomic_DNA"/>
</dbReference>
<dbReference type="OMA" id="NCAYADI"/>
<evidence type="ECO:0000256" key="5">
    <source>
        <dbReference type="ARBA" id="ARBA00022833"/>
    </source>
</evidence>
<dbReference type="GO" id="GO:0004022">
    <property type="term" value="F:alcohol dehydrogenase (NAD+) activity"/>
    <property type="evidence" value="ECO:0007669"/>
    <property type="project" value="UniProtKB-EC"/>
</dbReference>
<dbReference type="SUPFAM" id="SSF51735">
    <property type="entry name" value="NAD(P)-binding Rossmann-fold domains"/>
    <property type="match status" value="1"/>
</dbReference>
<evidence type="ECO:0000256" key="1">
    <source>
        <dbReference type="ARBA" id="ARBA00001947"/>
    </source>
</evidence>
<comment type="similarity">
    <text evidence="2 9">Belongs to the zinc-containing alcohol dehydrogenase family.</text>
</comment>
<dbReference type="AlphaFoldDB" id="C5DB81"/>
<keyword evidence="7" id="KW-0520">NAD</keyword>
<dbReference type="Proteomes" id="UP000002036">
    <property type="component" value="Chromosome A"/>
</dbReference>
<feature type="domain" description="Enoyl reductase (ER)" evidence="10">
    <location>
        <begin position="20"/>
        <end position="352"/>
    </location>
</feature>
<dbReference type="InterPro" id="IPR011032">
    <property type="entry name" value="GroES-like_sf"/>
</dbReference>
<dbReference type="GO" id="GO:0005737">
    <property type="term" value="C:cytoplasm"/>
    <property type="evidence" value="ECO:0007669"/>
    <property type="project" value="TreeGrafter"/>
</dbReference>
<dbReference type="GO" id="GO:0008270">
    <property type="term" value="F:zinc ion binding"/>
    <property type="evidence" value="ECO:0007669"/>
    <property type="project" value="InterPro"/>
</dbReference>
<dbReference type="FunFam" id="3.40.50.720:FF:000039">
    <property type="entry name" value="Alcohol dehydrogenase AdhP"/>
    <property type="match status" value="1"/>
</dbReference>
<dbReference type="SUPFAM" id="SSF50129">
    <property type="entry name" value="GroES-like"/>
    <property type="match status" value="1"/>
</dbReference>
<evidence type="ECO:0000256" key="2">
    <source>
        <dbReference type="ARBA" id="ARBA00008072"/>
    </source>
</evidence>
<dbReference type="Pfam" id="PF00107">
    <property type="entry name" value="ADH_zinc_N"/>
    <property type="match status" value="1"/>
</dbReference>
<dbReference type="InterPro" id="IPR002328">
    <property type="entry name" value="ADH_Zn_CS"/>
</dbReference>
<dbReference type="InterPro" id="IPR013149">
    <property type="entry name" value="ADH-like_C"/>
</dbReference>
<accession>C5DB81</accession>
<dbReference type="OrthoDB" id="1879366at2759"/>
<gene>
    <name evidence="11" type="ordered locus">KLTH0A00418g</name>
</gene>
<dbReference type="InterPro" id="IPR020843">
    <property type="entry name" value="ER"/>
</dbReference>
<evidence type="ECO:0000313" key="11">
    <source>
        <dbReference type="EMBL" id="CAR21038.1"/>
    </source>
</evidence>
<comment type="catalytic activity">
    <reaction evidence="8">
        <text>a primary alcohol + NAD(+) = an aldehyde + NADH + H(+)</text>
        <dbReference type="Rhea" id="RHEA:10736"/>
        <dbReference type="ChEBI" id="CHEBI:15378"/>
        <dbReference type="ChEBI" id="CHEBI:15734"/>
        <dbReference type="ChEBI" id="CHEBI:17478"/>
        <dbReference type="ChEBI" id="CHEBI:57540"/>
        <dbReference type="ChEBI" id="CHEBI:57945"/>
        <dbReference type="EC" id="1.1.1.1"/>
    </reaction>
</comment>
<dbReference type="STRING" id="559295.C5DB81"/>
<evidence type="ECO:0000259" key="10">
    <source>
        <dbReference type="SMART" id="SM00829"/>
    </source>
</evidence>
<evidence type="ECO:0000256" key="9">
    <source>
        <dbReference type="RuleBase" id="RU361277"/>
    </source>
</evidence>
<dbReference type="SMART" id="SM00829">
    <property type="entry name" value="PKS_ER"/>
    <property type="match status" value="1"/>
</dbReference>
<proteinExistence type="inferred from homology"/>
<name>C5DB81_LACTC</name>
<dbReference type="InterPro" id="IPR013154">
    <property type="entry name" value="ADH-like_N"/>
</dbReference>
<dbReference type="Gene3D" id="3.90.180.10">
    <property type="entry name" value="Medium-chain alcohol dehydrogenases, catalytic domain"/>
    <property type="match status" value="1"/>
</dbReference>
<dbReference type="PROSITE" id="PS00059">
    <property type="entry name" value="ADH_ZINC"/>
    <property type="match status" value="1"/>
</dbReference>
<dbReference type="eggNOG" id="KOG0023">
    <property type="taxonomic scope" value="Eukaryota"/>
</dbReference>
<dbReference type="GeneID" id="8290271"/>
<dbReference type="InParanoid" id="C5DB81"/>
<protein>
    <recommendedName>
        <fullName evidence="3">alcohol dehydrogenase</fullName>
        <ecNumber evidence="3">1.1.1.1</ecNumber>
    </recommendedName>
</protein>
<evidence type="ECO:0000313" key="12">
    <source>
        <dbReference type="Proteomes" id="UP000002036"/>
    </source>
</evidence>
<evidence type="ECO:0000256" key="4">
    <source>
        <dbReference type="ARBA" id="ARBA00022723"/>
    </source>
</evidence>
<organism evidence="11 12">
    <name type="scientific">Lachancea thermotolerans (strain ATCC 56472 / CBS 6340 / NRRL Y-8284)</name>
    <name type="common">Yeast</name>
    <name type="synonym">Kluyveromyces thermotolerans</name>
    <dbReference type="NCBI Taxonomy" id="559295"/>
    <lineage>
        <taxon>Eukaryota</taxon>
        <taxon>Fungi</taxon>
        <taxon>Dikarya</taxon>
        <taxon>Ascomycota</taxon>
        <taxon>Saccharomycotina</taxon>
        <taxon>Saccharomycetes</taxon>
        <taxon>Saccharomycetales</taxon>
        <taxon>Saccharomycetaceae</taxon>
        <taxon>Lachancea</taxon>
    </lineage>
</organism>
<evidence type="ECO:0000256" key="3">
    <source>
        <dbReference type="ARBA" id="ARBA00013190"/>
    </source>
</evidence>
<keyword evidence="4 9" id="KW-0479">Metal-binding</keyword>
<dbReference type="InterPro" id="IPR036291">
    <property type="entry name" value="NAD(P)-bd_dom_sf"/>
</dbReference>
<reference evidence="11 12" key="1">
    <citation type="journal article" date="2009" name="Genome Res.">
        <title>Comparative genomics of protoploid Saccharomycetaceae.</title>
        <authorList>
            <consortium name="The Genolevures Consortium"/>
            <person name="Souciet J.-L."/>
            <person name="Dujon B."/>
            <person name="Gaillardin C."/>
            <person name="Johnston M."/>
            <person name="Baret P.V."/>
            <person name="Cliften P."/>
            <person name="Sherman D.J."/>
            <person name="Weissenbach J."/>
            <person name="Westhof E."/>
            <person name="Wincker P."/>
            <person name="Jubin C."/>
            <person name="Poulain J."/>
            <person name="Barbe V."/>
            <person name="Segurens B."/>
            <person name="Artiguenave F."/>
            <person name="Anthouard V."/>
            <person name="Vacherie B."/>
            <person name="Val M.-E."/>
            <person name="Fulton R.S."/>
            <person name="Minx P."/>
            <person name="Wilson R."/>
            <person name="Durrens P."/>
            <person name="Jean G."/>
            <person name="Marck C."/>
            <person name="Martin T."/>
            <person name="Nikolski M."/>
            <person name="Rolland T."/>
            <person name="Seret M.-L."/>
            <person name="Casaregola S."/>
            <person name="Despons L."/>
            <person name="Fairhead C."/>
            <person name="Fischer G."/>
            <person name="Lafontaine I."/>
            <person name="Leh V."/>
            <person name="Lemaire M."/>
            <person name="de Montigny J."/>
            <person name="Neuveglise C."/>
            <person name="Thierry A."/>
            <person name="Blanc-Lenfle I."/>
            <person name="Bleykasten C."/>
            <person name="Diffels J."/>
            <person name="Fritsch E."/>
            <person name="Frangeul L."/>
            <person name="Goeffon A."/>
            <person name="Jauniaux N."/>
            <person name="Kachouri-Lafond R."/>
            <person name="Payen C."/>
            <person name="Potier S."/>
            <person name="Pribylova L."/>
            <person name="Ozanne C."/>
            <person name="Richard G.-F."/>
            <person name="Sacerdot C."/>
            <person name="Straub M.-L."/>
            <person name="Talla E."/>
        </authorList>
    </citation>
    <scope>NUCLEOTIDE SEQUENCE [LARGE SCALE GENOMIC DNA]</scope>
    <source>
        <strain evidence="12">ATCC 56472 / CBS 6340 / NRRL Y-8284</strain>
    </source>
</reference>
<evidence type="ECO:0000256" key="7">
    <source>
        <dbReference type="ARBA" id="ARBA00023027"/>
    </source>
</evidence>
<evidence type="ECO:0000256" key="8">
    <source>
        <dbReference type="ARBA" id="ARBA00049243"/>
    </source>
</evidence>
<evidence type="ECO:0000256" key="6">
    <source>
        <dbReference type="ARBA" id="ARBA00023002"/>
    </source>
</evidence>
<keyword evidence="5 9" id="KW-0862">Zinc</keyword>
<dbReference type="KEGG" id="lth:KLTH0A00418g"/>
<dbReference type="CDD" id="cd08297">
    <property type="entry name" value="CAD3"/>
    <property type="match status" value="1"/>
</dbReference>
<dbReference type="GO" id="GO:0000947">
    <property type="term" value="P:amino acid catabolic process to alcohol via Ehrlich pathway"/>
    <property type="evidence" value="ECO:0007669"/>
    <property type="project" value="UniProtKB-ARBA"/>
</dbReference>
<keyword evidence="6" id="KW-0560">Oxidoreductase</keyword>
<keyword evidence="12" id="KW-1185">Reference proteome</keyword>
<dbReference type="Pfam" id="PF08240">
    <property type="entry name" value="ADH_N"/>
    <property type="match status" value="1"/>
</dbReference>
<dbReference type="PANTHER" id="PTHR42940">
    <property type="entry name" value="ALCOHOL DEHYDROGENASE 1-RELATED"/>
    <property type="match status" value="1"/>
</dbReference>
<sequence>MTEKLPSSIPLTQRAVIFKKHSGKLELKSIEVQSPKANELLINVKFSGVCHSDLHAWKGDWPTKTKLPLVGGHEGAGIVVAMGASVRGWKIGDYAGIKWLNSCCMSCEQCELSNEPNCAYADISGFTRDGSFQQYATADAVQAARIPPGTNLAEVSPVLCAGITVFKALKTANLTAGNWVAISGACGGLGSMAIQYAKAMGYSVVGIDSGAEKEHLFNDLGGDVFLDFSKSENLVPEVVSATGGGGGAHGVLNLSASENAINTSVRFCRANGVIVLVGIPSGATCVSEVFDHVVKSIKIVGSSVGNRADTREALDFYSRGLIRPAIKVAGLSQVPQIFKKMDNGEIVGRCVVNTGE</sequence>
<comment type="cofactor">
    <cofactor evidence="1 9">
        <name>Zn(2+)</name>
        <dbReference type="ChEBI" id="CHEBI:29105"/>
    </cofactor>
</comment>
<dbReference type="EC" id="1.1.1.1" evidence="3"/>